<dbReference type="EMBL" id="AUPC02000132">
    <property type="protein sequence ID" value="POG69654.1"/>
    <property type="molecule type" value="Genomic_DNA"/>
</dbReference>
<comment type="caution">
    <text evidence="1">The sequence shown here is derived from an EMBL/GenBank/DDBJ whole genome shotgun (WGS) entry which is preliminary data.</text>
</comment>
<organism evidence="1 2">
    <name type="scientific">Rhizophagus irregularis (strain DAOM 181602 / DAOM 197198 / MUCL 43194)</name>
    <name type="common">Arbuscular mycorrhizal fungus</name>
    <name type="synonym">Glomus intraradices</name>
    <dbReference type="NCBI Taxonomy" id="747089"/>
    <lineage>
        <taxon>Eukaryota</taxon>
        <taxon>Fungi</taxon>
        <taxon>Fungi incertae sedis</taxon>
        <taxon>Mucoromycota</taxon>
        <taxon>Glomeromycotina</taxon>
        <taxon>Glomeromycetes</taxon>
        <taxon>Glomerales</taxon>
        <taxon>Glomeraceae</taxon>
        <taxon>Rhizophagus</taxon>
    </lineage>
</organism>
<keyword evidence="2" id="KW-1185">Reference proteome</keyword>
<reference evidence="1 2" key="2">
    <citation type="journal article" date="2018" name="New Phytol.">
        <title>High intraspecific genome diversity in the model arbuscular mycorrhizal symbiont Rhizophagus irregularis.</title>
        <authorList>
            <person name="Chen E.C.H."/>
            <person name="Morin E."/>
            <person name="Beaudet D."/>
            <person name="Noel J."/>
            <person name="Yildirir G."/>
            <person name="Ndikumana S."/>
            <person name="Charron P."/>
            <person name="St-Onge C."/>
            <person name="Giorgi J."/>
            <person name="Kruger M."/>
            <person name="Marton T."/>
            <person name="Ropars J."/>
            <person name="Grigoriev I.V."/>
            <person name="Hainaut M."/>
            <person name="Henrissat B."/>
            <person name="Roux C."/>
            <person name="Martin F."/>
            <person name="Corradi N."/>
        </authorList>
    </citation>
    <scope>NUCLEOTIDE SEQUENCE [LARGE SCALE GENOMIC DNA]</scope>
    <source>
        <strain evidence="1 2">DAOM 197198</strain>
    </source>
</reference>
<gene>
    <name evidence="1" type="ORF">GLOIN_2v1776807</name>
</gene>
<reference evidence="1 2" key="1">
    <citation type="journal article" date="2013" name="Proc. Natl. Acad. Sci. U.S.A.">
        <title>Genome of an arbuscular mycorrhizal fungus provides insight into the oldest plant symbiosis.</title>
        <authorList>
            <person name="Tisserant E."/>
            <person name="Malbreil M."/>
            <person name="Kuo A."/>
            <person name="Kohler A."/>
            <person name="Symeonidi A."/>
            <person name="Balestrini R."/>
            <person name="Charron P."/>
            <person name="Duensing N."/>
            <person name="Frei Dit Frey N."/>
            <person name="Gianinazzi-Pearson V."/>
            <person name="Gilbert L.B."/>
            <person name="Handa Y."/>
            <person name="Herr J.R."/>
            <person name="Hijri M."/>
            <person name="Koul R."/>
            <person name="Kawaguchi M."/>
            <person name="Krajinski F."/>
            <person name="Lammers P.J."/>
            <person name="Masclaux F.G."/>
            <person name="Murat C."/>
            <person name="Morin E."/>
            <person name="Ndikumana S."/>
            <person name="Pagni M."/>
            <person name="Petitpierre D."/>
            <person name="Requena N."/>
            <person name="Rosikiewicz P."/>
            <person name="Riley R."/>
            <person name="Saito K."/>
            <person name="San Clemente H."/>
            <person name="Shapiro H."/>
            <person name="van Tuinen D."/>
            <person name="Becard G."/>
            <person name="Bonfante P."/>
            <person name="Paszkowski U."/>
            <person name="Shachar-Hill Y.Y."/>
            <person name="Tuskan G.A."/>
            <person name="Young P.W."/>
            <person name="Sanders I.R."/>
            <person name="Henrissat B."/>
            <person name="Rensing S.A."/>
            <person name="Grigoriev I.V."/>
            <person name="Corradi N."/>
            <person name="Roux C."/>
            <person name="Martin F."/>
        </authorList>
    </citation>
    <scope>NUCLEOTIDE SEQUENCE [LARGE SCALE GENOMIC DNA]</scope>
    <source>
        <strain evidence="1 2">DAOM 197198</strain>
    </source>
</reference>
<evidence type="ECO:0000313" key="2">
    <source>
        <dbReference type="Proteomes" id="UP000018888"/>
    </source>
</evidence>
<proteinExistence type="predicted"/>
<dbReference type="VEuPathDB" id="FungiDB:RhiirFUN_007040"/>
<name>A0A2P4PWA2_RHIID</name>
<dbReference type="AlphaFoldDB" id="A0A2P4PWA2"/>
<protein>
    <submittedName>
        <fullName evidence="1">Uncharacterized protein</fullName>
    </submittedName>
</protein>
<evidence type="ECO:0000313" key="1">
    <source>
        <dbReference type="EMBL" id="POG69654.1"/>
    </source>
</evidence>
<dbReference type="Proteomes" id="UP000018888">
    <property type="component" value="Unassembled WGS sequence"/>
</dbReference>
<dbReference type="VEuPathDB" id="FungiDB:RhiirFUN_004520"/>
<accession>A0A2P4PWA2</accession>
<sequence length="448" mass="51969">MLMVTCGKFLFVGLKNIISQKVRIERFKDSPDHSHPIEDSEKLKRSEVVRELVMQEAVKNYRPPEIVSAVKEIATETLDLGECVKELRRKEVTNIKYKVRGPLDTHLVGDPKRELDIRKAISFLKNRGYLVERYEIPDLSTYGQIDTIIACSPYIFAILMDVRTLGPTFSNIESNAIKMAFPGLKNGEQETRIGCESLIQEAINECANPTIKKYILRNYAKNTHQWALWARQHSPLLLQVTSTNNLESYHSELKRTTSPKHGLIVALDDKKRTDSERVAYEFRTKKISFIGVDDEILTEIHKFPFPVQQMIIKEYCAVDRRLEKGKTALGLTSLNCYCVFFHRYLLPCRHIFHESLYGDAKLLTPDTWDQFQRMFDETGFDVYMYREIDLNVPVSRLTEAENAIVNRRQSVSELMERIRDTYWRVEERDNAEQTGVFIEELKGCLEGP</sequence>